<dbReference type="GO" id="GO:0043565">
    <property type="term" value="F:sequence-specific DNA binding"/>
    <property type="evidence" value="ECO:0007669"/>
    <property type="project" value="TreeGrafter"/>
</dbReference>
<dbReference type="PROSITE" id="PS50157">
    <property type="entry name" value="ZINC_FINGER_C2H2_2"/>
    <property type="match status" value="4"/>
</dbReference>
<evidence type="ECO:0000256" key="4">
    <source>
        <dbReference type="ARBA" id="ARBA00022833"/>
    </source>
</evidence>
<dbReference type="Pfam" id="PF00096">
    <property type="entry name" value="zf-C2H2"/>
    <property type="match status" value="2"/>
</dbReference>
<keyword evidence="1" id="KW-0479">Metal-binding</keyword>
<feature type="domain" description="C2H2-type" evidence="7">
    <location>
        <begin position="27"/>
        <end position="54"/>
    </location>
</feature>
<feature type="compositionally biased region" description="Basic and acidic residues" evidence="6">
    <location>
        <begin position="645"/>
        <end position="654"/>
    </location>
</feature>
<dbReference type="HOGENOM" id="CLU_423544_0_0_1"/>
<dbReference type="GO" id="GO:0008270">
    <property type="term" value="F:zinc ion binding"/>
    <property type="evidence" value="ECO:0007669"/>
    <property type="project" value="UniProtKB-KW"/>
</dbReference>
<feature type="compositionally biased region" description="Pro residues" evidence="6">
    <location>
        <begin position="274"/>
        <end position="284"/>
    </location>
</feature>
<evidence type="ECO:0000256" key="3">
    <source>
        <dbReference type="ARBA" id="ARBA00022771"/>
    </source>
</evidence>
<dbReference type="GO" id="GO:0005634">
    <property type="term" value="C:nucleus"/>
    <property type="evidence" value="ECO:0007669"/>
    <property type="project" value="TreeGrafter"/>
</dbReference>
<dbReference type="EMBL" id="CAEY01000775">
    <property type="status" value="NOT_ANNOTATED_CDS"/>
    <property type="molecule type" value="Genomic_DNA"/>
</dbReference>
<evidence type="ECO:0000256" key="2">
    <source>
        <dbReference type="ARBA" id="ARBA00022737"/>
    </source>
</evidence>
<evidence type="ECO:0000256" key="5">
    <source>
        <dbReference type="PROSITE-ProRule" id="PRU00042"/>
    </source>
</evidence>
<feature type="domain" description="C2H2-type" evidence="7">
    <location>
        <begin position="556"/>
        <end position="579"/>
    </location>
</feature>
<organism evidence="8 9">
    <name type="scientific">Tetranychus urticae</name>
    <name type="common">Two-spotted spider mite</name>
    <dbReference type="NCBI Taxonomy" id="32264"/>
    <lineage>
        <taxon>Eukaryota</taxon>
        <taxon>Metazoa</taxon>
        <taxon>Ecdysozoa</taxon>
        <taxon>Arthropoda</taxon>
        <taxon>Chelicerata</taxon>
        <taxon>Arachnida</taxon>
        <taxon>Acari</taxon>
        <taxon>Acariformes</taxon>
        <taxon>Trombidiformes</taxon>
        <taxon>Prostigmata</taxon>
        <taxon>Eleutherengona</taxon>
        <taxon>Raphignathae</taxon>
        <taxon>Tetranychoidea</taxon>
        <taxon>Tetranychidae</taxon>
        <taxon>Tetranychus</taxon>
    </lineage>
</organism>
<feature type="compositionally biased region" description="Low complexity" evidence="6">
    <location>
        <begin position="184"/>
        <end position="202"/>
    </location>
</feature>
<feature type="region of interest" description="Disordered" evidence="6">
    <location>
        <begin position="616"/>
        <end position="654"/>
    </location>
</feature>
<dbReference type="eggNOG" id="KOG1721">
    <property type="taxonomic scope" value="Eukaryota"/>
</dbReference>
<dbReference type="Proteomes" id="UP000015104">
    <property type="component" value="Unassembled WGS sequence"/>
</dbReference>
<feature type="domain" description="C2H2-type" evidence="7">
    <location>
        <begin position="591"/>
        <end position="618"/>
    </location>
</feature>
<dbReference type="PANTHER" id="PTHR24408">
    <property type="entry name" value="ZINC FINGER PROTEIN"/>
    <property type="match status" value="1"/>
</dbReference>
<dbReference type="PANTHER" id="PTHR24408:SF58">
    <property type="entry name" value="TRANSCRIPTION FACTOR (TFIIIA), PUTATIVE (AFU_ORTHOLOGUE AFUA_1G05150)-RELATED"/>
    <property type="match status" value="1"/>
</dbReference>
<protein>
    <recommendedName>
        <fullName evidence="7">C2H2-type domain-containing protein</fullName>
    </recommendedName>
</protein>
<dbReference type="EnsemblMetazoa" id="tetur02g00200.1">
    <property type="protein sequence ID" value="tetur02g00200.1"/>
    <property type="gene ID" value="tetur02g00200"/>
</dbReference>
<evidence type="ECO:0000259" key="7">
    <source>
        <dbReference type="PROSITE" id="PS50157"/>
    </source>
</evidence>
<evidence type="ECO:0000256" key="6">
    <source>
        <dbReference type="SAM" id="MobiDB-lite"/>
    </source>
</evidence>
<keyword evidence="2" id="KW-0677">Repeat</keyword>
<sequence length="654" mass="74780">MNNQQLPQRNDNINHHTKLVNNQKKRYSCDQCSYSTDRRDLYRRHENIHRDEKPFRCYVCNKMFNRADHVKKHFLRIHKGLEYNVKLIKRINGVDYTASNVNHTTNGSPNTNNSIASESTLLNNNKIICDTNNNNHNSITNLESQTNGLKSLPTFNLALWNEESNRLLLENYSSQSKYTLPPRQSQSQLHSNSQLSQLSHQSTHQDREHLCDSNGQSNDQRDLLNIINDAGLTLCLKLNGSNNGVNGRTSNADKSPLISCFSTKMSSHVNSPRSTPPTPSPSPPCTDIRGINIFKGSIPRNQENRRSPYDMRSVCATQNHRKPTSLLSPINCKIPPQTIATSLVKPKCPDKNENSHQYVQPDHQMTITSLKGSKSKASHITNNNNGCNIIDKVDEMIKMSENEFNRRLLESMGPSSSSTLLSERDSFPHATLIFNTEPSNNSKKTSWFNRLNPVRVNTVSSVSTSNNDLDDESNSQSKININMKYSHKFPDKHSEKYSEEEISSETWQSDKISIDESDIIEEVDSEEDNYLEMSQFKDEDDDKSDIYLHEIKSNTFDCEYCGCSFANYKSLHTHRYLLHQYINKQNNLYPYSCVICGKRSSTQKQMINHMVNHNGLRNSRKYSRNGSASPSMVAMKSSIRKNRRKQSEPKRVAM</sequence>
<dbReference type="Gene3D" id="3.30.160.60">
    <property type="entry name" value="Classic Zinc Finger"/>
    <property type="match status" value="3"/>
</dbReference>
<evidence type="ECO:0000313" key="8">
    <source>
        <dbReference type="EnsemblMetazoa" id="tetur02g00200.1"/>
    </source>
</evidence>
<reference evidence="8" key="2">
    <citation type="submission" date="2015-06" db="UniProtKB">
        <authorList>
            <consortium name="EnsemblMetazoa"/>
        </authorList>
    </citation>
    <scope>IDENTIFICATION</scope>
</reference>
<accession>T1JUA3</accession>
<feature type="region of interest" description="Disordered" evidence="6">
    <location>
        <begin position="265"/>
        <end position="286"/>
    </location>
</feature>
<evidence type="ECO:0000256" key="1">
    <source>
        <dbReference type="ARBA" id="ARBA00022723"/>
    </source>
</evidence>
<dbReference type="SMART" id="SM00355">
    <property type="entry name" value="ZnF_C2H2"/>
    <property type="match status" value="4"/>
</dbReference>
<proteinExistence type="predicted"/>
<keyword evidence="3 5" id="KW-0863">Zinc-finger</keyword>
<reference evidence="9" key="1">
    <citation type="submission" date="2011-08" db="EMBL/GenBank/DDBJ databases">
        <authorList>
            <person name="Rombauts S."/>
        </authorList>
    </citation>
    <scope>NUCLEOTIDE SEQUENCE</scope>
    <source>
        <strain evidence="9">London</strain>
    </source>
</reference>
<dbReference type="PROSITE" id="PS00028">
    <property type="entry name" value="ZINC_FINGER_C2H2_1"/>
    <property type="match status" value="2"/>
</dbReference>
<dbReference type="AlphaFoldDB" id="T1JUA3"/>
<dbReference type="SUPFAM" id="SSF57667">
    <property type="entry name" value="beta-beta-alpha zinc fingers"/>
    <property type="match status" value="2"/>
</dbReference>
<evidence type="ECO:0000313" key="9">
    <source>
        <dbReference type="Proteomes" id="UP000015104"/>
    </source>
</evidence>
<dbReference type="GO" id="GO:0000981">
    <property type="term" value="F:DNA-binding transcription factor activity, RNA polymerase II-specific"/>
    <property type="evidence" value="ECO:0007669"/>
    <property type="project" value="TreeGrafter"/>
</dbReference>
<keyword evidence="4" id="KW-0862">Zinc</keyword>
<dbReference type="InterPro" id="IPR036236">
    <property type="entry name" value="Znf_C2H2_sf"/>
</dbReference>
<dbReference type="InterPro" id="IPR013087">
    <property type="entry name" value="Znf_C2H2_type"/>
</dbReference>
<feature type="region of interest" description="Disordered" evidence="6">
    <location>
        <begin position="177"/>
        <end position="216"/>
    </location>
</feature>
<name>T1JUA3_TETUR</name>
<feature type="domain" description="C2H2-type" evidence="7">
    <location>
        <begin position="55"/>
        <end position="83"/>
    </location>
</feature>
<keyword evidence="9" id="KW-1185">Reference proteome</keyword>